<reference evidence="4 5" key="1">
    <citation type="journal article" date="2014" name="BMC Genomics">
        <title>Comparative genomics of the major fungal agents of human and animal Sporotrichosis: Sporothrix schenckii and Sporothrix brasiliensis.</title>
        <authorList>
            <person name="Teixeira M.M."/>
            <person name="de Almeida L.G."/>
            <person name="Kubitschek-Barreira P."/>
            <person name="Alves F.L."/>
            <person name="Kioshima E.S."/>
            <person name="Abadio A.K."/>
            <person name="Fernandes L."/>
            <person name="Derengowski L.S."/>
            <person name="Ferreira K.S."/>
            <person name="Souza R.C."/>
            <person name="Ruiz J.C."/>
            <person name="de Andrade N.C."/>
            <person name="Paes H.C."/>
            <person name="Nicola A.M."/>
            <person name="Albuquerque P."/>
            <person name="Gerber A.L."/>
            <person name="Martins V.P."/>
            <person name="Peconick L.D."/>
            <person name="Neto A.V."/>
            <person name="Chaucanez C.B."/>
            <person name="Silva P.A."/>
            <person name="Cunha O.L."/>
            <person name="de Oliveira F.F."/>
            <person name="dos Santos T.C."/>
            <person name="Barros A.L."/>
            <person name="Soares M.A."/>
            <person name="de Oliveira L.M."/>
            <person name="Marini M.M."/>
            <person name="Villalobos-Duno H."/>
            <person name="Cunha M.M."/>
            <person name="de Hoog S."/>
            <person name="da Silveira J.F."/>
            <person name="Henrissat B."/>
            <person name="Nino-Vega G.A."/>
            <person name="Cisalpino P.S."/>
            <person name="Mora-Montes H.M."/>
            <person name="Almeida S.R."/>
            <person name="Stajich J.E."/>
            <person name="Lopes-Bezerra L.M."/>
            <person name="Vasconcelos A.T."/>
            <person name="Felipe M.S."/>
        </authorList>
    </citation>
    <scope>NUCLEOTIDE SEQUENCE [LARGE SCALE GENOMIC DNA]</scope>
    <source>
        <strain evidence="4 5">1099-18</strain>
    </source>
</reference>
<evidence type="ECO:0000256" key="1">
    <source>
        <dbReference type="ARBA" id="ARBA00004141"/>
    </source>
</evidence>
<sequence>MSDTVTSIELQTRTHDASFQGPFQGHDAHRSPDETVIPGLKPVDKGRDAWMVLTAGFVFDALFWGFPMCFGVFQDYYSSRPEFEADAANVTIIGTVAQALYYLGAPFSALLAKRFPKYRRQQIWLGWLMCILGLLAASFATSVTGLIGTQGVLYGFGFVILSYPIISMINEWWVSRKGMAFGLISASSGATGAVMPFIITSLLAKYGYRTTLQACAVAMTILTGPLIPLLKSRLPASDQAQLARTEWSFLQKPLFWVYGIAILTQGLGFFFPINFLPTYASSIGMSTTGGALLLSLLSIAQVLGQFAFGYLSDKNLPVSVLAGVCCTVAGAASFVLWGLSTSLAWLIPFSIIYGFFACGFGTMRVAMGRDVHGDPLATYAIYVFLQGVGNILVGPISAALTRKPVSMADYGCAKYAGIILLTGATSLLATAFIAGWHLYRIVEHRKTN</sequence>
<dbReference type="KEGG" id="ssck:SPSK_03360"/>
<feature type="transmembrane region" description="Helical" evidence="3">
    <location>
        <begin position="379"/>
        <end position="400"/>
    </location>
</feature>
<accession>A0A0F2LWX2</accession>
<dbReference type="OrthoDB" id="2213137at2759"/>
<feature type="transmembrane region" description="Helical" evidence="3">
    <location>
        <begin position="124"/>
        <end position="147"/>
    </location>
</feature>
<evidence type="ECO:0000313" key="5">
    <source>
        <dbReference type="Proteomes" id="UP000033710"/>
    </source>
</evidence>
<keyword evidence="3" id="KW-1133">Transmembrane helix</keyword>
<dbReference type="Proteomes" id="UP000033710">
    <property type="component" value="Unassembled WGS sequence"/>
</dbReference>
<gene>
    <name evidence="4" type="ORF">SPSK_03360</name>
</gene>
<feature type="transmembrane region" description="Helical" evidence="3">
    <location>
        <begin position="49"/>
        <end position="67"/>
    </location>
</feature>
<keyword evidence="3" id="KW-0472">Membrane</keyword>
<dbReference type="Pfam" id="PF07690">
    <property type="entry name" value="MFS_1"/>
    <property type="match status" value="1"/>
</dbReference>
<comment type="subcellular location">
    <subcellularLocation>
        <location evidence="1">Membrane</location>
        <topology evidence="1">Multi-pass membrane protein</topology>
    </subcellularLocation>
</comment>
<dbReference type="InterPro" id="IPR011701">
    <property type="entry name" value="MFS"/>
</dbReference>
<feature type="transmembrane region" description="Helical" evidence="3">
    <location>
        <begin position="345"/>
        <end position="367"/>
    </location>
</feature>
<dbReference type="VEuPathDB" id="FungiDB:SPSK_03360"/>
<keyword evidence="3" id="KW-0812">Transmembrane</keyword>
<dbReference type="SUPFAM" id="SSF103473">
    <property type="entry name" value="MFS general substrate transporter"/>
    <property type="match status" value="1"/>
</dbReference>
<reference evidence="4 5" key="2">
    <citation type="journal article" date="2015" name="Eukaryot. Cell">
        <title>Asexual propagation of a virulent clone complex in a human and feline outbreak of sporotrichosis.</title>
        <authorList>
            <person name="Teixeira Mde M."/>
            <person name="Rodrigues A.M."/>
            <person name="Tsui C.K."/>
            <person name="de Almeida L.G."/>
            <person name="Van Diepeningen A.D."/>
            <person name="van den Ende B.G."/>
            <person name="Fernandes G.F."/>
            <person name="Kano R."/>
            <person name="Hamelin R.C."/>
            <person name="Lopes-Bezerra L.M."/>
            <person name="Vasconcelos A.T."/>
            <person name="de Hoog S."/>
            <person name="de Camargo Z.P."/>
            <person name="Felipe M.S."/>
        </authorList>
    </citation>
    <scope>NUCLEOTIDE SEQUENCE [LARGE SCALE GENOMIC DNA]</scope>
    <source>
        <strain evidence="4 5">1099-18</strain>
    </source>
</reference>
<feature type="transmembrane region" description="Helical" evidence="3">
    <location>
        <begin position="180"/>
        <end position="204"/>
    </location>
</feature>
<feature type="transmembrane region" description="Helical" evidence="3">
    <location>
        <begin position="153"/>
        <end position="173"/>
    </location>
</feature>
<dbReference type="AlphaFoldDB" id="A0A0F2LWX2"/>
<dbReference type="RefSeq" id="XP_016584624.1">
    <property type="nucleotide sequence ID" value="XM_016730198.1"/>
</dbReference>
<proteinExistence type="inferred from homology"/>
<feature type="transmembrane region" description="Helical" evidence="3">
    <location>
        <begin position="291"/>
        <end position="311"/>
    </location>
</feature>
<name>A0A0F2LWX2_SPOSC</name>
<comment type="similarity">
    <text evidence="2">Belongs to the major facilitator superfamily. Monocarboxylate porter (TC 2.A.1.13) family.</text>
</comment>
<organism evidence="4 5">
    <name type="scientific">Sporothrix schenckii 1099-18</name>
    <dbReference type="NCBI Taxonomy" id="1397361"/>
    <lineage>
        <taxon>Eukaryota</taxon>
        <taxon>Fungi</taxon>
        <taxon>Dikarya</taxon>
        <taxon>Ascomycota</taxon>
        <taxon>Pezizomycotina</taxon>
        <taxon>Sordariomycetes</taxon>
        <taxon>Sordariomycetidae</taxon>
        <taxon>Ophiostomatales</taxon>
        <taxon>Ophiostomataceae</taxon>
        <taxon>Sporothrix</taxon>
    </lineage>
</organism>
<dbReference type="InterPro" id="IPR050327">
    <property type="entry name" value="Proton-linked_MCT"/>
</dbReference>
<evidence type="ECO:0000313" key="4">
    <source>
        <dbReference type="EMBL" id="KJR81948.1"/>
    </source>
</evidence>
<feature type="transmembrane region" description="Helical" evidence="3">
    <location>
        <begin position="254"/>
        <end position="271"/>
    </location>
</feature>
<protein>
    <submittedName>
        <fullName evidence="4">MFS monocarboxylate transporter</fullName>
    </submittedName>
</protein>
<feature type="transmembrane region" description="Helical" evidence="3">
    <location>
        <begin position="415"/>
        <end position="439"/>
    </location>
</feature>
<dbReference type="InterPro" id="IPR036259">
    <property type="entry name" value="MFS_trans_sf"/>
</dbReference>
<feature type="transmembrane region" description="Helical" evidence="3">
    <location>
        <begin position="87"/>
        <end position="112"/>
    </location>
</feature>
<feature type="transmembrane region" description="Helical" evidence="3">
    <location>
        <begin position="210"/>
        <end position="230"/>
    </location>
</feature>
<dbReference type="PANTHER" id="PTHR11360:SF287">
    <property type="entry name" value="MFS MONOCARBOXYLATE TRANSPORTER"/>
    <property type="match status" value="1"/>
</dbReference>
<dbReference type="GeneID" id="27665475"/>
<dbReference type="EMBL" id="AXCR01000010">
    <property type="protein sequence ID" value="KJR81948.1"/>
    <property type="molecule type" value="Genomic_DNA"/>
</dbReference>
<dbReference type="Gene3D" id="1.20.1250.20">
    <property type="entry name" value="MFS general substrate transporter like domains"/>
    <property type="match status" value="2"/>
</dbReference>
<feature type="transmembrane region" description="Helical" evidence="3">
    <location>
        <begin position="318"/>
        <end position="339"/>
    </location>
</feature>
<comment type="caution">
    <text evidence="4">The sequence shown here is derived from an EMBL/GenBank/DDBJ whole genome shotgun (WGS) entry which is preliminary data.</text>
</comment>
<evidence type="ECO:0000256" key="2">
    <source>
        <dbReference type="ARBA" id="ARBA00006727"/>
    </source>
</evidence>
<dbReference type="PANTHER" id="PTHR11360">
    <property type="entry name" value="MONOCARBOXYLATE TRANSPORTER"/>
    <property type="match status" value="1"/>
</dbReference>
<evidence type="ECO:0000256" key="3">
    <source>
        <dbReference type="SAM" id="Phobius"/>
    </source>
</evidence>
<dbReference type="GO" id="GO:0016020">
    <property type="term" value="C:membrane"/>
    <property type="evidence" value="ECO:0007669"/>
    <property type="project" value="UniProtKB-SubCell"/>
</dbReference>
<dbReference type="GO" id="GO:0022857">
    <property type="term" value="F:transmembrane transporter activity"/>
    <property type="evidence" value="ECO:0007669"/>
    <property type="project" value="InterPro"/>
</dbReference>